<keyword evidence="2" id="KW-0802">TPR repeat</keyword>
<feature type="transmembrane region" description="Helical" evidence="3">
    <location>
        <begin position="124"/>
        <end position="146"/>
    </location>
</feature>
<dbReference type="RefSeq" id="WP_208009329.1">
    <property type="nucleotide sequence ID" value="NZ_CP071796.1"/>
</dbReference>
<feature type="transmembrane region" description="Helical" evidence="3">
    <location>
        <begin position="222"/>
        <end position="243"/>
    </location>
</feature>
<dbReference type="KEGG" id="otd:J1M35_01230"/>
<feature type="transmembrane region" description="Helical" evidence="3">
    <location>
        <begin position="12"/>
        <end position="32"/>
    </location>
</feature>
<dbReference type="SUPFAM" id="SSF48452">
    <property type="entry name" value="TPR-like"/>
    <property type="match status" value="1"/>
</dbReference>
<feature type="transmembrane region" description="Helical" evidence="3">
    <location>
        <begin position="92"/>
        <end position="112"/>
    </location>
</feature>
<keyword evidence="3" id="KW-0472">Membrane</keyword>
<protein>
    <submittedName>
        <fullName evidence="4">Uncharacterized protein</fullName>
    </submittedName>
</protein>
<keyword evidence="3" id="KW-1133">Transmembrane helix</keyword>
<keyword evidence="1" id="KW-0677">Repeat</keyword>
<evidence type="ECO:0000256" key="2">
    <source>
        <dbReference type="ARBA" id="ARBA00022803"/>
    </source>
</evidence>
<dbReference type="InterPro" id="IPR011990">
    <property type="entry name" value="TPR-like_helical_dom_sf"/>
</dbReference>
<evidence type="ECO:0000313" key="4">
    <source>
        <dbReference type="EMBL" id="QTD45581.1"/>
    </source>
</evidence>
<dbReference type="EMBL" id="CP071796">
    <property type="protein sequence ID" value="QTD45581.1"/>
    <property type="molecule type" value="Genomic_DNA"/>
</dbReference>
<dbReference type="InterPro" id="IPR052346">
    <property type="entry name" value="O-mannosyl-transferase_TMTC"/>
</dbReference>
<sequence>MTDRTQRLIFGLLGGVIVFATYFPVIHLGYVWDDIPYLVENENFRGVNALFNAFTQSFIPERAYYRPLVILTYIALPFEGIYGPLLQHTANLIIHVINSTLVYVLSLTVLRIKSNAHARRSHSWIALAMSLLFGLHPVMVETVAWVSGRYDLMMLTWVLLVIYVELTLKKGTLKYFLLTLLFFFSMASKEAAIGLPVAMLSIHIFIWHMKEKCGEGAHLRSYILKITPTYISLGLGLVFYLLLRKMALGEVLGQSQVGVTFAGGVLDRLNVATLALREYANVIVNPWKFSSPFHPFTQDEINIGDLGFVLILIFVAGCVWISFRSTALLPVIIFISMAWPTLHFIGIPNGENIISDRYAQAPWALFLVLFSSVIMEIISRVRFERNIVPVAMGFSCAIILFLYAIFANVTIPLWSNNLRFWSFVYEKHPDSGTAAINYGANKYLVAQDWTGAIVFFNELDKKFTKESKVFVYSNLMIAHVGLKQYEEAKNIYDRFIKLPHQLSKSEAASMLCARAFVGFSTKEYAAAMTFFENGLMLNGSQHMCRMFYVRNLISLGDNVNAIQQLELLANSGVKGYELSARKMLAAIKTGQEIKNLD</sequence>
<dbReference type="PANTHER" id="PTHR44227:SF3">
    <property type="entry name" value="PROTEIN O-MANNOSYL-TRANSFERASE TMTC4"/>
    <property type="match status" value="1"/>
</dbReference>
<reference evidence="4" key="1">
    <citation type="submission" date="2021-03" db="EMBL/GenBank/DDBJ databases">
        <title>Ottowia sp. 27C isolated from the cloaca of a Giant Asian pond turtle (Heosemys grandis).</title>
        <authorList>
            <person name="Spergser J."/>
            <person name="Busse H.-J."/>
        </authorList>
    </citation>
    <scope>NUCLEOTIDE SEQUENCE</scope>
    <source>
        <strain evidence="4">27C</strain>
    </source>
</reference>
<dbReference type="AlphaFoldDB" id="A0A975CI92"/>
<keyword evidence="3" id="KW-0812">Transmembrane</keyword>
<gene>
    <name evidence="4" type="ORF">J1M35_01230</name>
</gene>
<dbReference type="Gene3D" id="1.25.40.10">
    <property type="entry name" value="Tetratricopeptide repeat domain"/>
    <property type="match status" value="1"/>
</dbReference>
<keyword evidence="5" id="KW-1185">Reference proteome</keyword>
<proteinExistence type="predicted"/>
<evidence type="ECO:0000256" key="1">
    <source>
        <dbReference type="ARBA" id="ARBA00022737"/>
    </source>
</evidence>
<evidence type="ECO:0000313" key="5">
    <source>
        <dbReference type="Proteomes" id="UP000663903"/>
    </source>
</evidence>
<organism evidence="4 5">
    <name type="scientific">Ottowia testudinis</name>
    <dbReference type="NCBI Taxonomy" id="2816950"/>
    <lineage>
        <taxon>Bacteria</taxon>
        <taxon>Pseudomonadati</taxon>
        <taxon>Pseudomonadota</taxon>
        <taxon>Betaproteobacteria</taxon>
        <taxon>Burkholderiales</taxon>
        <taxon>Comamonadaceae</taxon>
        <taxon>Ottowia</taxon>
    </lineage>
</organism>
<feature type="transmembrane region" description="Helical" evidence="3">
    <location>
        <begin position="329"/>
        <end position="349"/>
    </location>
</feature>
<feature type="transmembrane region" description="Helical" evidence="3">
    <location>
        <begin position="175"/>
        <end position="202"/>
    </location>
</feature>
<accession>A0A975CI92</accession>
<feature type="transmembrane region" description="Helical" evidence="3">
    <location>
        <begin position="303"/>
        <end position="323"/>
    </location>
</feature>
<feature type="transmembrane region" description="Helical" evidence="3">
    <location>
        <begin position="387"/>
        <end position="411"/>
    </location>
</feature>
<dbReference type="PANTHER" id="PTHR44227">
    <property type="match status" value="1"/>
</dbReference>
<evidence type="ECO:0000256" key="3">
    <source>
        <dbReference type="SAM" id="Phobius"/>
    </source>
</evidence>
<name>A0A975CI92_9BURK</name>
<feature type="transmembrane region" description="Helical" evidence="3">
    <location>
        <begin position="361"/>
        <end position="381"/>
    </location>
</feature>
<dbReference type="Proteomes" id="UP000663903">
    <property type="component" value="Chromosome"/>
</dbReference>